<dbReference type="GO" id="GO:0022857">
    <property type="term" value="F:transmembrane transporter activity"/>
    <property type="evidence" value="ECO:0007669"/>
    <property type="project" value="InterPro"/>
</dbReference>
<proteinExistence type="inferred from homology"/>
<accession>A0A2U1P758</accession>
<keyword evidence="5 6" id="KW-0472">Membrane</keyword>
<dbReference type="InterPro" id="IPR030184">
    <property type="entry name" value="WAT1-related"/>
</dbReference>
<dbReference type="EMBL" id="PKPP01001572">
    <property type="protein sequence ID" value="PWA81585.1"/>
    <property type="molecule type" value="Genomic_DNA"/>
</dbReference>
<comment type="subcellular location">
    <subcellularLocation>
        <location evidence="1 6">Membrane</location>
        <topology evidence="1 6">Multi-pass membrane protein</topology>
    </subcellularLocation>
</comment>
<feature type="domain" description="EamA" evidence="7">
    <location>
        <begin position="56"/>
        <end position="194"/>
    </location>
</feature>
<reference evidence="8 9" key="1">
    <citation type="journal article" date="2018" name="Mol. Plant">
        <title>The genome of Artemisia annua provides insight into the evolution of Asteraceae family and artemisinin biosynthesis.</title>
        <authorList>
            <person name="Shen Q."/>
            <person name="Zhang L."/>
            <person name="Liao Z."/>
            <person name="Wang S."/>
            <person name="Yan T."/>
            <person name="Shi P."/>
            <person name="Liu M."/>
            <person name="Fu X."/>
            <person name="Pan Q."/>
            <person name="Wang Y."/>
            <person name="Lv Z."/>
            <person name="Lu X."/>
            <person name="Zhang F."/>
            <person name="Jiang W."/>
            <person name="Ma Y."/>
            <person name="Chen M."/>
            <person name="Hao X."/>
            <person name="Li L."/>
            <person name="Tang Y."/>
            <person name="Lv G."/>
            <person name="Zhou Y."/>
            <person name="Sun X."/>
            <person name="Brodelius P.E."/>
            <person name="Rose J.K.C."/>
            <person name="Tang K."/>
        </authorList>
    </citation>
    <scope>NUCLEOTIDE SEQUENCE [LARGE SCALE GENOMIC DNA]</scope>
    <source>
        <strain evidence="9">cv. Huhao1</strain>
        <tissue evidence="8">Leaf</tissue>
    </source>
</reference>
<dbReference type="Pfam" id="PF00892">
    <property type="entry name" value="EamA"/>
    <property type="match status" value="1"/>
</dbReference>
<evidence type="ECO:0000256" key="3">
    <source>
        <dbReference type="ARBA" id="ARBA00022692"/>
    </source>
</evidence>
<dbReference type="GO" id="GO:0016020">
    <property type="term" value="C:membrane"/>
    <property type="evidence" value="ECO:0007669"/>
    <property type="project" value="UniProtKB-SubCell"/>
</dbReference>
<keyword evidence="3 6" id="KW-0812">Transmembrane</keyword>
<evidence type="ECO:0000313" key="9">
    <source>
        <dbReference type="Proteomes" id="UP000245207"/>
    </source>
</evidence>
<gene>
    <name evidence="8" type="ORF">CTI12_AA186710</name>
</gene>
<feature type="transmembrane region" description="Helical" evidence="6">
    <location>
        <begin position="176"/>
        <end position="196"/>
    </location>
</feature>
<feature type="transmembrane region" description="Helical" evidence="6">
    <location>
        <begin position="55"/>
        <end position="74"/>
    </location>
</feature>
<dbReference type="InterPro" id="IPR000620">
    <property type="entry name" value="EamA_dom"/>
</dbReference>
<dbReference type="InterPro" id="IPR037185">
    <property type="entry name" value="EmrE-like"/>
</dbReference>
<dbReference type="SUPFAM" id="SSF103481">
    <property type="entry name" value="Multidrug resistance efflux transporter EmrE"/>
    <property type="match status" value="1"/>
</dbReference>
<dbReference type="OrthoDB" id="1728340at2759"/>
<evidence type="ECO:0000256" key="2">
    <source>
        <dbReference type="ARBA" id="ARBA00007635"/>
    </source>
</evidence>
<name>A0A2U1P758_ARTAN</name>
<evidence type="ECO:0000256" key="4">
    <source>
        <dbReference type="ARBA" id="ARBA00022989"/>
    </source>
</evidence>
<dbReference type="AlphaFoldDB" id="A0A2U1P758"/>
<dbReference type="PANTHER" id="PTHR31218">
    <property type="entry name" value="WAT1-RELATED PROTEIN"/>
    <property type="match status" value="1"/>
</dbReference>
<feature type="transmembrane region" description="Helical" evidence="6">
    <location>
        <begin position="150"/>
        <end position="170"/>
    </location>
</feature>
<dbReference type="Proteomes" id="UP000245207">
    <property type="component" value="Unassembled WGS sequence"/>
</dbReference>
<protein>
    <recommendedName>
        <fullName evidence="6">WAT1-related protein</fullName>
    </recommendedName>
</protein>
<keyword evidence="9" id="KW-1185">Reference proteome</keyword>
<feature type="transmembrane region" description="Helical" evidence="6">
    <location>
        <begin position="86"/>
        <end position="107"/>
    </location>
</feature>
<comment type="caution">
    <text evidence="8">The sequence shown here is derived from an EMBL/GenBank/DDBJ whole genome shotgun (WGS) entry which is preliminary data.</text>
</comment>
<sequence length="219" mass="23704">MAGQAKLLGTLLGVGGAMLLSLYHGPIIPIGGSSIHLGIANNANTNDVNHSHGNIIGPIMVIISALTWAIWFIIQAKMSDTNQAPYSTSALMLVMATVECFVFGFIVERRISEWSLFPAIRALASVYGGVACSGVGVCMMSWCIDRKGPLFVSVFSPLLLVIVAALSWAFLQEKLYLGTVLGSVLIVIGLYVVLWGKSKEMEPRQQQELLDTKEDMEMQ</sequence>
<evidence type="ECO:0000256" key="6">
    <source>
        <dbReference type="RuleBase" id="RU363077"/>
    </source>
</evidence>
<evidence type="ECO:0000256" key="5">
    <source>
        <dbReference type="ARBA" id="ARBA00023136"/>
    </source>
</evidence>
<dbReference type="STRING" id="35608.A0A2U1P758"/>
<feature type="transmembrane region" description="Helical" evidence="6">
    <location>
        <begin position="119"/>
        <end position="143"/>
    </location>
</feature>
<comment type="similarity">
    <text evidence="2 6">Belongs to the drug/metabolite transporter (DMT) superfamily. Plant drug/metabolite exporter (P-DME) (TC 2.A.7.4) family.</text>
</comment>
<feature type="transmembrane region" description="Helical" evidence="6">
    <location>
        <begin position="7"/>
        <end position="24"/>
    </location>
</feature>
<evidence type="ECO:0000259" key="7">
    <source>
        <dbReference type="Pfam" id="PF00892"/>
    </source>
</evidence>
<evidence type="ECO:0000313" key="8">
    <source>
        <dbReference type="EMBL" id="PWA81585.1"/>
    </source>
</evidence>
<organism evidence="8 9">
    <name type="scientific">Artemisia annua</name>
    <name type="common">Sweet wormwood</name>
    <dbReference type="NCBI Taxonomy" id="35608"/>
    <lineage>
        <taxon>Eukaryota</taxon>
        <taxon>Viridiplantae</taxon>
        <taxon>Streptophyta</taxon>
        <taxon>Embryophyta</taxon>
        <taxon>Tracheophyta</taxon>
        <taxon>Spermatophyta</taxon>
        <taxon>Magnoliopsida</taxon>
        <taxon>eudicotyledons</taxon>
        <taxon>Gunneridae</taxon>
        <taxon>Pentapetalae</taxon>
        <taxon>asterids</taxon>
        <taxon>campanulids</taxon>
        <taxon>Asterales</taxon>
        <taxon>Asteraceae</taxon>
        <taxon>Asteroideae</taxon>
        <taxon>Anthemideae</taxon>
        <taxon>Artemisiinae</taxon>
        <taxon>Artemisia</taxon>
    </lineage>
</organism>
<keyword evidence="4 6" id="KW-1133">Transmembrane helix</keyword>
<evidence type="ECO:0000256" key="1">
    <source>
        <dbReference type="ARBA" id="ARBA00004141"/>
    </source>
</evidence>